<dbReference type="GO" id="GO:0005634">
    <property type="term" value="C:nucleus"/>
    <property type="evidence" value="ECO:0007669"/>
    <property type="project" value="TreeGrafter"/>
</dbReference>
<feature type="repeat" description="ANK" evidence="3">
    <location>
        <begin position="184"/>
        <end position="216"/>
    </location>
</feature>
<dbReference type="InterPro" id="IPR002110">
    <property type="entry name" value="Ankyrin_rpt"/>
</dbReference>
<name>A0A6A5ULA8_9PLEO</name>
<dbReference type="PROSITE" id="PS50297">
    <property type="entry name" value="ANK_REP_REGION"/>
    <property type="match status" value="2"/>
</dbReference>
<dbReference type="InterPro" id="IPR050663">
    <property type="entry name" value="Ankyrin-SOCS_Box"/>
</dbReference>
<organism evidence="4 5">
    <name type="scientific">Bimuria novae-zelandiae CBS 107.79</name>
    <dbReference type="NCBI Taxonomy" id="1447943"/>
    <lineage>
        <taxon>Eukaryota</taxon>
        <taxon>Fungi</taxon>
        <taxon>Dikarya</taxon>
        <taxon>Ascomycota</taxon>
        <taxon>Pezizomycotina</taxon>
        <taxon>Dothideomycetes</taxon>
        <taxon>Pleosporomycetidae</taxon>
        <taxon>Pleosporales</taxon>
        <taxon>Massarineae</taxon>
        <taxon>Didymosphaeriaceae</taxon>
        <taxon>Bimuria</taxon>
    </lineage>
</organism>
<evidence type="ECO:0000256" key="2">
    <source>
        <dbReference type="ARBA" id="ARBA00023043"/>
    </source>
</evidence>
<keyword evidence="5" id="KW-1185">Reference proteome</keyword>
<dbReference type="Pfam" id="PF00023">
    <property type="entry name" value="Ank"/>
    <property type="match status" value="1"/>
</dbReference>
<evidence type="ECO:0000313" key="4">
    <source>
        <dbReference type="EMBL" id="KAF1966013.1"/>
    </source>
</evidence>
<evidence type="ECO:0000256" key="3">
    <source>
        <dbReference type="PROSITE-ProRule" id="PRU00023"/>
    </source>
</evidence>
<dbReference type="GO" id="GO:0045944">
    <property type="term" value="P:positive regulation of transcription by RNA polymerase II"/>
    <property type="evidence" value="ECO:0007669"/>
    <property type="project" value="TreeGrafter"/>
</dbReference>
<sequence>MIQLLGKHGAKLNHSSLKQSDREHYLSKPFTTEGPMQDHDQALLELTDLDTERVCNWLRGTLERAFKEFDGDKVKVLVDHGVQAGGLDVPFRVDIPRPFLRYLLQEEKLQSTLSFDSNTYASAVLADDPELIDMLAVHLYLAKRYIYRYYDHGRTLLHISIGNKDIRMCQVLSSKFEIDAMDDGRNTPLHYAAYYGHTAALVYLLQKGAQPNRTNRRAATAFSYISKRTPPGWSAFHIAAFRGFKTIVHKLLNGGADNGIQDCHDATGRSDGT</sequence>
<dbReference type="SUPFAM" id="SSF48403">
    <property type="entry name" value="Ankyrin repeat"/>
    <property type="match status" value="1"/>
</dbReference>
<dbReference type="AlphaFoldDB" id="A0A6A5ULA8"/>
<protein>
    <submittedName>
        <fullName evidence="4">Ankyrin</fullName>
    </submittedName>
</protein>
<dbReference type="InterPro" id="IPR036770">
    <property type="entry name" value="Ankyrin_rpt-contain_sf"/>
</dbReference>
<accession>A0A6A5ULA8</accession>
<evidence type="ECO:0000256" key="1">
    <source>
        <dbReference type="ARBA" id="ARBA00022737"/>
    </source>
</evidence>
<dbReference type="EMBL" id="ML976752">
    <property type="protein sequence ID" value="KAF1966013.1"/>
    <property type="molecule type" value="Genomic_DNA"/>
</dbReference>
<keyword evidence="2 3" id="KW-0040">ANK repeat</keyword>
<dbReference type="PANTHER" id="PTHR24193">
    <property type="entry name" value="ANKYRIN REPEAT PROTEIN"/>
    <property type="match status" value="1"/>
</dbReference>
<dbReference type="OrthoDB" id="20872at2759"/>
<reference evidence="4" key="1">
    <citation type="journal article" date="2020" name="Stud. Mycol.">
        <title>101 Dothideomycetes genomes: a test case for predicting lifestyles and emergence of pathogens.</title>
        <authorList>
            <person name="Haridas S."/>
            <person name="Albert R."/>
            <person name="Binder M."/>
            <person name="Bloem J."/>
            <person name="Labutti K."/>
            <person name="Salamov A."/>
            <person name="Andreopoulos B."/>
            <person name="Baker S."/>
            <person name="Barry K."/>
            <person name="Bills G."/>
            <person name="Bluhm B."/>
            <person name="Cannon C."/>
            <person name="Castanera R."/>
            <person name="Culley D."/>
            <person name="Daum C."/>
            <person name="Ezra D."/>
            <person name="Gonzalez J."/>
            <person name="Henrissat B."/>
            <person name="Kuo A."/>
            <person name="Liang C."/>
            <person name="Lipzen A."/>
            <person name="Lutzoni F."/>
            <person name="Magnuson J."/>
            <person name="Mondo S."/>
            <person name="Nolan M."/>
            <person name="Ohm R."/>
            <person name="Pangilinan J."/>
            <person name="Park H.-J."/>
            <person name="Ramirez L."/>
            <person name="Alfaro M."/>
            <person name="Sun H."/>
            <person name="Tritt A."/>
            <person name="Yoshinaga Y."/>
            <person name="Zwiers L.-H."/>
            <person name="Turgeon B."/>
            <person name="Goodwin S."/>
            <person name="Spatafora J."/>
            <person name="Crous P."/>
            <person name="Grigoriev I."/>
        </authorList>
    </citation>
    <scope>NUCLEOTIDE SEQUENCE</scope>
    <source>
        <strain evidence="4">CBS 107.79</strain>
    </source>
</reference>
<keyword evidence="1" id="KW-0677">Repeat</keyword>
<evidence type="ECO:0000313" key="5">
    <source>
        <dbReference type="Proteomes" id="UP000800036"/>
    </source>
</evidence>
<gene>
    <name evidence="4" type="ORF">BU23DRAFT_333773</name>
</gene>
<feature type="repeat" description="ANK" evidence="3">
    <location>
        <begin position="231"/>
        <end position="263"/>
    </location>
</feature>
<dbReference type="GO" id="GO:0000976">
    <property type="term" value="F:transcription cis-regulatory region binding"/>
    <property type="evidence" value="ECO:0007669"/>
    <property type="project" value="TreeGrafter"/>
</dbReference>
<dbReference type="PROSITE" id="PS50088">
    <property type="entry name" value="ANK_REPEAT"/>
    <property type="match status" value="2"/>
</dbReference>
<dbReference type="Proteomes" id="UP000800036">
    <property type="component" value="Unassembled WGS sequence"/>
</dbReference>
<dbReference type="SMART" id="SM00248">
    <property type="entry name" value="ANK"/>
    <property type="match status" value="3"/>
</dbReference>
<dbReference type="Pfam" id="PF12796">
    <property type="entry name" value="Ank_2"/>
    <property type="match status" value="1"/>
</dbReference>
<proteinExistence type="predicted"/>
<dbReference type="Gene3D" id="1.25.40.20">
    <property type="entry name" value="Ankyrin repeat-containing domain"/>
    <property type="match status" value="1"/>
</dbReference>
<dbReference type="PANTHER" id="PTHR24193:SF121">
    <property type="entry name" value="ADA2A-CONTAINING COMPLEX COMPONENT 3, ISOFORM D"/>
    <property type="match status" value="1"/>
</dbReference>